<dbReference type="AlphaFoldDB" id="A0A317T3T1"/>
<accession>A0A317T3T1</accession>
<sequence>FNIYMDNYFPLQALLIKLSKLGIGVCSIARVNASAFPLRLHDYWKNIPWNEVSGGPADMASKQDNSGIHFLSTIHSLDDYIISNHKKPCLSSSNGLAIH</sequence>
<feature type="domain" description="PiggyBac transposable element-derived protein" evidence="1">
    <location>
        <begin position="3"/>
        <end position="84"/>
    </location>
</feature>
<reference evidence="2 3" key="1">
    <citation type="submission" date="2018-03" db="EMBL/GenBank/DDBJ databases">
        <title>Genomes of Pezizomycetes fungi and the evolution of truffles.</title>
        <authorList>
            <person name="Murat C."/>
            <person name="Payen T."/>
            <person name="Noel B."/>
            <person name="Kuo A."/>
            <person name="Martin F.M."/>
        </authorList>
    </citation>
    <scope>NUCLEOTIDE SEQUENCE [LARGE SCALE GENOMIC DNA]</scope>
    <source>
        <strain evidence="2">091103-1</strain>
    </source>
</reference>
<dbReference type="Proteomes" id="UP000246991">
    <property type="component" value="Unassembled WGS sequence"/>
</dbReference>
<comment type="caution">
    <text evidence="2">The sequence shown here is derived from an EMBL/GenBank/DDBJ whole genome shotgun (WGS) entry which is preliminary data.</text>
</comment>
<protein>
    <recommendedName>
        <fullName evidence="1">PiggyBac transposable element-derived protein domain-containing protein</fullName>
    </recommendedName>
</protein>
<proteinExistence type="predicted"/>
<dbReference type="Pfam" id="PF13843">
    <property type="entry name" value="DDE_Tnp_1_7"/>
    <property type="match status" value="1"/>
</dbReference>
<evidence type="ECO:0000313" key="2">
    <source>
        <dbReference type="EMBL" id="PWW80880.1"/>
    </source>
</evidence>
<dbReference type="OrthoDB" id="5428673at2759"/>
<name>A0A317T3T1_9PEZI</name>
<dbReference type="EMBL" id="PYWC01000001">
    <property type="protein sequence ID" value="PWW80880.1"/>
    <property type="molecule type" value="Genomic_DNA"/>
</dbReference>
<gene>
    <name evidence="2" type="ORF">C7212DRAFT_160243</name>
</gene>
<feature type="non-terminal residue" evidence="2">
    <location>
        <position position="1"/>
    </location>
</feature>
<dbReference type="InterPro" id="IPR029526">
    <property type="entry name" value="PGBD"/>
</dbReference>
<keyword evidence="3" id="KW-1185">Reference proteome</keyword>
<evidence type="ECO:0000259" key="1">
    <source>
        <dbReference type="Pfam" id="PF13843"/>
    </source>
</evidence>
<evidence type="ECO:0000313" key="3">
    <source>
        <dbReference type="Proteomes" id="UP000246991"/>
    </source>
</evidence>
<organism evidence="2 3">
    <name type="scientific">Tuber magnatum</name>
    <name type="common">white Piedmont truffle</name>
    <dbReference type="NCBI Taxonomy" id="42249"/>
    <lineage>
        <taxon>Eukaryota</taxon>
        <taxon>Fungi</taxon>
        <taxon>Dikarya</taxon>
        <taxon>Ascomycota</taxon>
        <taxon>Pezizomycotina</taxon>
        <taxon>Pezizomycetes</taxon>
        <taxon>Pezizales</taxon>
        <taxon>Tuberaceae</taxon>
        <taxon>Tuber</taxon>
    </lineage>
</organism>